<sequence>MSVTVTVEKVGAAFALIKCHHRPEAEYEFTGEFLGLSHELKFAGKNLRELRETGCSIYGIYQVMLPTY</sequence>
<dbReference type="GeneID" id="40046400"/>
<name>A0AAE4MXK6_9ENTR</name>
<organism evidence="1 2">
    <name type="scientific">Klebsiella quasipneumoniae subsp. similipneumoniae</name>
    <dbReference type="NCBI Taxonomy" id="1463164"/>
    <lineage>
        <taxon>Bacteria</taxon>
        <taxon>Pseudomonadati</taxon>
        <taxon>Pseudomonadota</taxon>
        <taxon>Gammaproteobacteria</taxon>
        <taxon>Enterobacterales</taxon>
        <taxon>Enterobacteriaceae</taxon>
        <taxon>Klebsiella/Raoultella group</taxon>
        <taxon>Klebsiella</taxon>
        <taxon>Klebsiella pneumoniae complex</taxon>
    </lineage>
</organism>
<evidence type="ECO:0000313" key="2">
    <source>
        <dbReference type="Proteomes" id="UP001187239"/>
    </source>
</evidence>
<reference evidence="1" key="1">
    <citation type="submission" date="2023-10" db="EMBL/GenBank/DDBJ databases">
        <title>Surveillance and assessment of the effects of hospital wastewater treatment on clearance of pathogenic bacterial and antimicrobial resistance genes.</title>
        <authorList>
            <person name="Wu Y."/>
        </authorList>
    </citation>
    <scope>NUCLEOTIDE SEQUENCE</scope>
    <source>
        <strain evidence="1">23-M-SY-8</strain>
    </source>
</reference>
<protein>
    <submittedName>
        <fullName evidence="1">Uncharacterized protein</fullName>
    </submittedName>
</protein>
<dbReference type="Proteomes" id="UP001187239">
    <property type="component" value="Unassembled WGS sequence"/>
</dbReference>
<dbReference type="RefSeq" id="WP_004856276.1">
    <property type="nucleotide sequence ID" value="NZ_JAWHXE010000086.1"/>
</dbReference>
<accession>A0AAE4MXK6</accession>
<comment type="caution">
    <text evidence="1">The sequence shown here is derived from an EMBL/GenBank/DDBJ whole genome shotgun (WGS) entry which is preliminary data.</text>
</comment>
<proteinExistence type="predicted"/>
<gene>
    <name evidence="1" type="ORF">RZO73_29135</name>
</gene>
<dbReference type="AlphaFoldDB" id="A0AAE4MXK6"/>
<dbReference type="EMBL" id="JAWHXQ010000043">
    <property type="protein sequence ID" value="MDV0614550.1"/>
    <property type="molecule type" value="Genomic_DNA"/>
</dbReference>
<evidence type="ECO:0000313" key="1">
    <source>
        <dbReference type="EMBL" id="MDV0614550.1"/>
    </source>
</evidence>